<keyword evidence="3 4" id="KW-0067">ATP-binding</keyword>
<evidence type="ECO:0000256" key="1">
    <source>
        <dbReference type="ARBA" id="ARBA00022598"/>
    </source>
</evidence>
<gene>
    <name evidence="6" type="ORF">SAMN02745664_1187</name>
</gene>
<evidence type="ECO:0000259" key="5">
    <source>
        <dbReference type="PROSITE" id="PS50975"/>
    </source>
</evidence>
<dbReference type="InterPro" id="IPR005479">
    <property type="entry name" value="CPAse_ATP-bd"/>
</dbReference>
<dbReference type="GO" id="GO:0005524">
    <property type="term" value="F:ATP binding"/>
    <property type="evidence" value="ECO:0007669"/>
    <property type="project" value="UniProtKB-UniRule"/>
</dbReference>
<dbReference type="Pfam" id="PF02786">
    <property type="entry name" value="CPSase_L_D2"/>
    <property type="match status" value="1"/>
</dbReference>
<dbReference type="PANTHER" id="PTHR43585:SF2">
    <property type="entry name" value="ATP-GRASP ENZYME FSQD"/>
    <property type="match status" value="1"/>
</dbReference>
<dbReference type="AlphaFoldDB" id="A0A1N7FW06"/>
<dbReference type="InterPro" id="IPR052032">
    <property type="entry name" value="ATP-dep_AA_Ligase"/>
</dbReference>
<keyword evidence="7" id="KW-1185">Reference proteome</keyword>
<dbReference type="STRING" id="34061.B0189_09185"/>
<evidence type="ECO:0000313" key="7">
    <source>
        <dbReference type="Proteomes" id="UP000187495"/>
    </source>
</evidence>
<dbReference type="Proteomes" id="UP000187495">
    <property type="component" value="Unassembled WGS sequence"/>
</dbReference>
<dbReference type="Gene3D" id="3.30.1490.20">
    <property type="entry name" value="ATP-grasp fold, A domain"/>
    <property type="match status" value="1"/>
</dbReference>
<dbReference type="RefSeq" id="WP_143821528.1">
    <property type="nucleotide sequence ID" value="NZ_FTNU01000018.1"/>
</dbReference>
<dbReference type="Gene3D" id="3.40.50.20">
    <property type="match status" value="1"/>
</dbReference>
<evidence type="ECO:0000256" key="4">
    <source>
        <dbReference type="PROSITE-ProRule" id="PRU00409"/>
    </source>
</evidence>
<dbReference type="InterPro" id="IPR011761">
    <property type="entry name" value="ATP-grasp"/>
</dbReference>
<accession>A0A1N7FW06</accession>
<dbReference type="PANTHER" id="PTHR43585">
    <property type="entry name" value="FUMIPYRROLE BIOSYNTHESIS PROTEIN C"/>
    <property type="match status" value="1"/>
</dbReference>
<proteinExistence type="predicted"/>
<dbReference type="GO" id="GO:0016874">
    <property type="term" value="F:ligase activity"/>
    <property type="evidence" value="ECO:0007669"/>
    <property type="project" value="UniProtKB-KW"/>
</dbReference>
<dbReference type="SUPFAM" id="SSF56059">
    <property type="entry name" value="Glutathione synthetase ATP-binding domain-like"/>
    <property type="match status" value="1"/>
</dbReference>
<dbReference type="EMBL" id="FTNU01000018">
    <property type="protein sequence ID" value="SIS04511.1"/>
    <property type="molecule type" value="Genomic_DNA"/>
</dbReference>
<keyword evidence="2 4" id="KW-0547">Nucleotide-binding</keyword>
<dbReference type="PROSITE" id="PS50975">
    <property type="entry name" value="ATP_GRASP"/>
    <property type="match status" value="1"/>
</dbReference>
<name>A0A1N7FW06_9GAMM</name>
<dbReference type="Gene3D" id="3.30.470.20">
    <property type="entry name" value="ATP-grasp fold, B domain"/>
    <property type="match status" value="1"/>
</dbReference>
<feature type="domain" description="ATP-grasp" evidence="5">
    <location>
        <begin position="119"/>
        <end position="317"/>
    </location>
</feature>
<protein>
    <submittedName>
        <fullName evidence="6">Carbamoyl-phosphate synthase L chain, ATP binding domain</fullName>
    </submittedName>
</protein>
<evidence type="ECO:0000256" key="2">
    <source>
        <dbReference type="ARBA" id="ARBA00022741"/>
    </source>
</evidence>
<sequence>MIILLHRGNLYALYTVLKKFASKDKVVVLASKEKMTATCAKYAQMIEGMVCSFVLVSNYDKSGQLENYVYHFHLTAKIKLVFAVAEFDLYRAHRMNQWLGLDHIPENILRIFRNKIAMKHYFSSKGVKTPCFAEVKSVLDIHDFIQKNGFPVVVKQQEGGGGVGTQILRSVADIEAFAQSDFRSNGFTEPSLMIESYVEGKLYHVDGFCYNNQIQYLSCGEYIHGLIDDFYHNFSLGSILLPNQSATYQKLKKAHEEVLSVIDVPMAFTFHAEYFIDQDDTVVLCEIACRTGGAGINQTNDLVRGVDLNAWLLDTLYHQRPAKVEQKNNTTSGGWVVFSLGRVRAKIKHIAKTCDLTHVVDYHCDVLAEQTIHPTVSNVQGICTAIFASEDEPQAALCYDDFIQWANEYILWQEYS</sequence>
<dbReference type="InterPro" id="IPR013815">
    <property type="entry name" value="ATP_grasp_subdomain_1"/>
</dbReference>
<dbReference type="GO" id="GO:0046872">
    <property type="term" value="F:metal ion binding"/>
    <property type="evidence" value="ECO:0007669"/>
    <property type="project" value="InterPro"/>
</dbReference>
<reference evidence="7" key="1">
    <citation type="submission" date="2017-01" db="EMBL/GenBank/DDBJ databases">
        <authorList>
            <person name="Varghese N."/>
            <person name="Submissions S."/>
        </authorList>
    </citation>
    <scope>NUCLEOTIDE SEQUENCE [LARGE SCALE GENOMIC DNA]</scope>
    <source>
        <strain evidence="7">DSM 21768</strain>
    </source>
</reference>
<organism evidence="6 7">
    <name type="scientific">Moraxella cuniculi DSM 21768</name>
    <dbReference type="NCBI Taxonomy" id="1122245"/>
    <lineage>
        <taxon>Bacteria</taxon>
        <taxon>Pseudomonadati</taxon>
        <taxon>Pseudomonadota</taxon>
        <taxon>Gammaproteobacteria</taxon>
        <taxon>Moraxellales</taxon>
        <taxon>Moraxellaceae</taxon>
        <taxon>Moraxella</taxon>
    </lineage>
</organism>
<evidence type="ECO:0000256" key="3">
    <source>
        <dbReference type="ARBA" id="ARBA00022840"/>
    </source>
</evidence>
<keyword evidence="1" id="KW-0436">Ligase</keyword>
<evidence type="ECO:0000313" key="6">
    <source>
        <dbReference type="EMBL" id="SIS04511.1"/>
    </source>
</evidence>